<organism evidence="1">
    <name type="scientific">Schistocephalus solidus</name>
    <name type="common">Tapeworm</name>
    <dbReference type="NCBI Taxonomy" id="70667"/>
    <lineage>
        <taxon>Eukaryota</taxon>
        <taxon>Metazoa</taxon>
        <taxon>Spiralia</taxon>
        <taxon>Lophotrochozoa</taxon>
        <taxon>Platyhelminthes</taxon>
        <taxon>Cestoda</taxon>
        <taxon>Eucestoda</taxon>
        <taxon>Diphyllobothriidea</taxon>
        <taxon>Diphyllobothriidae</taxon>
        <taxon>Schistocephalus</taxon>
    </lineage>
</organism>
<accession>A0A183SDU1</accession>
<name>A0A183SDU1_SCHSO</name>
<evidence type="ECO:0000313" key="1">
    <source>
        <dbReference type="WBParaSite" id="SSLN_0000245901-mRNA-1"/>
    </source>
</evidence>
<protein>
    <submittedName>
        <fullName evidence="1">Ovule protein</fullName>
    </submittedName>
</protein>
<dbReference type="WBParaSite" id="SSLN_0000245901-mRNA-1">
    <property type="protein sequence ID" value="SSLN_0000245901-mRNA-1"/>
    <property type="gene ID" value="SSLN_0000245901"/>
</dbReference>
<proteinExistence type="predicted"/>
<reference evidence="1" key="1">
    <citation type="submission" date="2016-06" db="UniProtKB">
        <authorList>
            <consortium name="WormBaseParasite"/>
        </authorList>
    </citation>
    <scope>IDENTIFICATION</scope>
</reference>
<dbReference type="AlphaFoldDB" id="A0A183SDU1"/>
<sequence>LKMKFDPVSWSDVWNAVIACYTKSGQKEVSKTFYSGNLLEPTRPSNCRNQLMNKFELSHLLTPISGNL</sequence>